<name>G0TZ83_TRYVY</name>
<feature type="chain" id="PRO_5003409799" description="Secreted protein" evidence="1">
    <location>
        <begin position="28"/>
        <end position="99"/>
    </location>
</feature>
<evidence type="ECO:0000256" key="1">
    <source>
        <dbReference type="SAM" id="SignalP"/>
    </source>
</evidence>
<dbReference type="VEuPathDB" id="TriTrypDB:TvY486_0706060"/>
<sequence length="99" mass="10854">MRGTLDNHLGLSTNAWFLFTAFARVSATTDTYEGCGCYVNILCARVNCTWTQQSGSASSSASPLRHQHISAKTFLPSLAFPPSLHPTPLTDRPFIPLKR</sequence>
<proteinExistence type="predicted"/>
<evidence type="ECO:0008006" key="3">
    <source>
        <dbReference type="Google" id="ProtNLM"/>
    </source>
</evidence>
<accession>G0TZ83</accession>
<evidence type="ECO:0000313" key="2">
    <source>
        <dbReference type="EMBL" id="CCC49286.1"/>
    </source>
</evidence>
<keyword evidence="1" id="KW-0732">Signal</keyword>
<reference evidence="2" key="1">
    <citation type="journal article" date="2012" name="Proc. Natl. Acad. Sci. U.S.A.">
        <title>Antigenic diversity is generated by distinct evolutionary mechanisms in African trypanosome species.</title>
        <authorList>
            <person name="Jackson A.P."/>
            <person name="Berry A."/>
            <person name="Aslett M."/>
            <person name="Allison H.C."/>
            <person name="Burton P."/>
            <person name="Vavrova-Anderson J."/>
            <person name="Brown R."/>
            <person name="Browne H."/>
            <person name="Corton N."/>
            <person name="Hauser H."/>
            <person name="Gamble J."/>
            <person name="Gilderthorp R."/>
            <person name="Marcello L."/>
            <person name="McQuillan J."/>
            <person name="Otto T.D."/>
            <person name="Quail M.A."/>
            <person name="Sanders M.J."/>
            <person name="van Tonder A."/>
            <person name="Ginger M.L."/>
            <person name="Field M.C."/>
            <person name="Barry J.D."/>
            <person name="Hertz-Fowler C."/>
            <person name="Berriman M."/>
        </authorList>
    </citation>
    <scope>NUCLEOTIDE SEQUENCE</scope>
    <source>
        <strain evidence="2">Y486</strain>
    </source>
</reference>
<dbReference type="EMBL" id="HE573023">
    <property type="protein sequence ID" value="CCC49286.1"/>
    <property type="molecule type" value="Genomic_DNA"/>
</dbReference>
<protein>
    <recommendedName>
        <fullName evidence="3">Secreted protein</fullName>
    </recommendedName>
</protein>
<dbReference type="AlphaFoldDB" id="G0TZ83"/>
<gene>
    <name evidence="2" type="ORF">TVY486_0706060</name>
</gene>
<feature type="signal peptide" evidence="1">
    <location>
        <begin position="1"/>
        <end position="27"/>
    </location>
</feature>
<organism evidence="2">
    <name type="scientific">Trypanosoma vivax (strain Y486)</name>
    <dbReference type="NCBI Taxonomy" id="1055687"/>
    <lineage>
        <taxon>Eukaryota</taxon>
        <taxon>Discoba</taxon>
        <taxon>Euglenozoa</taxon>
        <taxon>Kinetoplastea</taxon>
        <taxon>Metakinetoplastina</taxon>
        <taxon>Trypanosomatida</taxon>
        <taxon>Trypanosomatidae</taxon>
        <taxon>Trypanosoma</taxon>
        <taxon>Duttonella</taxon>
    </lineage>
</organism>